<sequence length="400" mass="45284">MTNQFNFEEAVKALQSGKKLNGKDGVLTSLIKQLTESALQAELEQHLANEQEPNRRNGSSTKTVKSSVGNFELDTPRDRSGSFEPQLVKKNQTTLSDEIDTKILSMFSMGMSYRDINKHIEDMYGMNVATGTISAITDKLIPELKAWQQRPLDSHYPIVWLDAIHYKVKEDGRYISKAVYTLLGLNVHGKKEILGLHLSENEGANYWLSVLTDLNNRGVKDILIACVDGLTGFPEAIAAIFPETEVQLCIVHQIRNSMKYVASKNQKAFMADLKPVYRAATKEAAELALDELEAKWGSSYPLVINSWRNKWHNLSAYFKYPEHIRKVIYTTNAVEAVHRQFRKLTKTKGAFPNENSLLKLLYAGILNATEKWTMPIHNWSLCLSQLAIYFEGRLDSVLDI</sequence>
<comment type="similarity">
    <text evidence="2 6">Belongs to the transposase mutator family.</text>
</comment>
<keyword evidence="4 6" id="KW-0238">DNA-binding</keyword>
<dbReference type="NCBIfam" id="NF033543">
    <property type="entry name" value="transpos_IS256"/>
    <property type="match status" value="1"/>
</dbReference>
<comment type="caution">
    <text evidence="8">The sequence shown here is derived from an EMBL/GenBank/DDBJ whole genome shotgun (WGS) entry which is preliminary data.</text>
</comment>
<dbReference type="PANTHER" id="PTHR33217:SF8">
    <property type="entry name" value="MUTATOR FAMILY TRANSPOSASE"/>
    <property type="match status" value="1"/>
</dbReference>
<dbReference type="RefSeq" id="WP_404676371.1">
    <property type="nucleotide sequence ID" value="NZ_JBJDOT010000041.1"/>
</dbReference>
<dbReference type="InterPro" id="IPR001207">
    <property type="entry name" value="Transposase_mutator"/>
</dbReference>
<evidence type="ECO:0000256" key="3">
    <source>
        <dbReference type="ARBA" id="ARBA00022578"/>
    </source>
</evidence>
<evidence type="ECO:0000256" key="7">
    <source>
        <dbReference type="SAM" id="MobiDB-lite"/>
    </source>
</evidence>
<accession>A0ABW8L342</accession>
<keyword evidence="6" id="KW-0814">Transposable element</keyword>
<dbReference type="PANTHER" id="PTHR33217">
    <property type="entry name" value="TRANSPOSASE FOR INSERTION SEQUENCE ELEMENT IS1081"/>
    <property type="match status" value="1"/>
</dbReference>
<dbReference type="Pfam" id="PF00872">
    <property type="entry name" value="Transposase_mut"/>
    <property type="match status" value="1"/>
</dbReference>
<evidence type="ECO:0000256" key="1">
    <source>
        <dbReference type="ARBA" id="ARBA00002190"/>
    </source>
</evidence>
<evidence type="ECO:0000256" key="5">
    <source>
        <dbReference type="ARBA" id="ARBA00023172"/>
    </source>
</evidence>
<keyword evidence="9" id="KW-1185">Reference proteome</keyword>
<evidence type="ECO:0000313" key="9">
    <source>
        <dbReference type="Proteomes" id="UP001620262"/>
    </source>
</evidence>
<feature type="compositionally biased region" description="Polar residues" evidence="7">
    <location>
        <begin position="56"/>
        <end position="69"/>
    </location>
</feature>
<organism evidence="8 9">
    <name type="scientific">Pseudoalteromonas rhizosphaerae</name>
    <dbReference type="NCBI Taxonomy" id="2518973"/>
    <lineage>
        <taxon>Bacteria</taxon>
        <taxon>Pseudomonadati</taxon>
        <taxon>Pseudomonadota</taxon>
        <taxon>Gammaproteobacteria</taxon>
        <taxon>Alteromonadales</taxon>
        <taxon>Pseudoalteromonadaceae</taxon>
        <taxon>Pseudoalteromonas</taxon>
    </lineage>
</organism>
<name>A0ABW8L342_9GAMM</name>
<evidence type="ECO:0000256" key="6">
    <source>
        <dbReference type="RuleBase" id="RU365089"/>
    </source>
</evidence>
<feature type="region of interest" description="Disordered" evidence="7">
    <location>
        <begin position="47"/>
        <end position="84"/>
    </location>
</feature>
<dbReference type="EMBL" id="JBJDOT010000041">
    <property type="protein sequence ID" value="MFK3866259.1"/>
    <property type="molecule type" value="Genomic_DNA"/>
</dbReference>
<keyword evidence="5 6" id="KW-0233">DNA recombination</keyword>
<proteinExistence type="inferred from homology"/>
<reference evidence="8 9" key="1">
    <citation type="submission" date="2024-11" db="EMBL/GenBank/DDBJ databases">
        <title>The Natural Products Discovery Center: Release of the First 8490 Sequenced Strains for Exploring Actinobacteria Biosynthetic Diversity.</title>
        <authorList>
            <person name="Kalkreuter E."/>
            <person name="Kautsar S.A."/>
            <person name="Yang D."/>
            <person name="Bader C.D."/>
            <person name="Teijaro C.N."/>
            <person name="Fluegel L."/>
            <person name="Davis C.M."/>
            <person name="Simpson J.R."/>
            <person name="Lauterbach L."/>
            <person name="Steele A.D."/>
            <person name="Gui C."/>
            <person name="Meng S."/>
            <person name="Li G."/>
            <person name="Viehrig K."/>
            <person name="Ye F."/>
            <person name="Su P."/>
            <person name="Kiefer A.F."/>
            <person name="Nichols A."/>
            <person name="Cepeda A.J."/>
            <person name="Yan W."/>
            <person name="Fan B."/>
            <person name="Jiang Y."/>
            <person name="Adhikari A."/>
            <person name="Zheng C.-J."/>
            <person name="Schuster L."/>
            <person name="Cowan T.M."/>
            <person name="Smanski M.J."/>
            <person name="Chevrette M.G."/>
            <person name="De Carvalho L.P.S."/>
            <person name="Shen B."/>
        </authorList>
    </citation>
    <scope>NUCLEOTIDE SEQUENCE [LARGE SCALE GENOMIC DNA]</scope>
    <source>
        <strain evidence="8 9">NPDC078403</strain>
    </source>
</reference>
<protein>
    <recommendedName>
        <fullName evidence="6">Mutator family transposase</fullName>
    </recommendedName>
</protein>
<evidence type="ECO:0000313" key="8">
    <source>
        <dbReference type="EMBL" id="MFK3866259.1"/>
    </source>
</evidence>
<evidence type="ECO:0000256" key="4">
    <source>
        <dbReference type="ARBA" id="ARBA00023125"/>
    </source>
</evidence>
<keyword evidence="3 6" id="KW-0815">Transposition</keyword>
<dbReference type="Proteomes" id="UP001620262">
    <property type="component" value="Unassembled WGS sequence"/>
</dbReference>
<comment type="function">
    <text evidence="1 6">Required for the transposition of the insertion element.</text>
</comment>
<evidence type="ECO:0000256" key="2">
    <source>
        <dbReference type="ARBA" id="ARBA00010961"/>
    </source>
</evidence>
<gene>
    <name evidence="8" type="ORF">ACI2JU_20620</name>
</gene>